<reference evidence="5" key="1">
    <citation type="submission" date="2022-01" db="UniProtKB">
        <authorList>
            <consortium name="EnsemblMetazoa"/>
        </authorList>
    </citation>
    <scope>IDENTIFICATION</scope>
</reference>
<feature type="domain" description="ENTH" evidence="4">
    <location>
        <begin position="13"/>
        <end position="148"/>
    </location>
</feature>
<organism evidence="5 6">
    <name type="scientific">Cimex lectularius</name>
    <name type="common">Bed bug</name>
    <name type="synonym">Acanthia lectularia</name>
    <dbReference type="NCBI Taxonomy" id="79782"/>
    <lineage>
        <taxon>Eukaryota</taxon>
        <taxon>Metazoa</taxon>
        <taxon>Ecdysozoa</taxon>
        <taxon>Arthropoda</taxon>
        <taxon>Hexapoda</taxon>
        <taxon>Insecta</taxon>
        <taxon>Pterygota</taxon>
        <taxon>Neoptera</taxon>
        <taxon>Paraneoptera</taxon>
        <taxon>Hemiptera</taxon>
        <taxon>Heteroptera</taxon>
        <taxon>Panheteroptera</taxon>
        <taxon>Cimicomorpha</taxon>
        <taxon>Cimicidae</taxon>
        <taxon>Cimex</taxon>
    </lineage>
</organism>
<evidence type="ECO:0000313" key="6">
    <source>
        <dbReference type="Proteomes" id="UP000494040"/>
    </source>
</evidence>
<evidence type="ECO:0000313" key="5">
    <source>
        <dbReference type="EnsemblMetazoa" id="XP_014253259.1"/>
    </source>
</evidence>
<dbReference type="PROSITE" id="PS50942">
    <property type="entry name" value="ENTH"/>
    <property type="match status" value="1"/>
</dbReference>
<dbReference type="Gene3D" id="1.25.40.720">
    <property type="entry name" value="Telomere length regulation protein 2, C-terminal domain"/>
    <property type="match status" value="2"/>
</dbReference>
<dbReference type="PANTHER" id="PTHR12276">
    <property type="entry name" value="EPSIN/ENT-RELATED"/>
    <property type="match status" value="1"/>
</dbReference>
<dbReference type="InterPro" id="IPR013809">
    <property type="entry name" value="ENTH"/>
</dbReference>
<feature type="compositionally biased region" description="Basic and acidic residues" evidence="3">
    <location>
        <begin position="294"/>
        <end position="304"/>
    </location>
</feature>
<dbReference type="KEGG" id="clec:106668746"/>
<dbReference type="Pfam" id="PF25320">
    <property type="entry name" value="TELO2_ARM"/>
    <property type="match status" value="1"/>
</dbReference>
<dbReference type="AlphaFoldDB" id="A0A8I6RXQ8"/>
<dbReference type="Pfam" id="PF10193">
    <property type="entry name" value="Telomere_reg-2"/>
    <property type="match status" value="1"/>
</dbReference>
<name>A0A8I6RXQ8_CIMLE</name>
<dbReference type="GO" id="GO:0030276">
    <property type="term" value="F:clathrin binding"/>
    <property type="evidence" value="ECO:0007669"/>
    <property type="project" value="TreeGrafter"/>
</dbReference>
<dbReference type="PANTHER" id="PTHR12276:SF45">
    <property type="entry name" value="CLATHRIN INTERACTOR 1"/>
    <property type="match status" value="1"/>
</dbReference>
<evidence type="ECO:0000256" key="2">
    <source>
        <dbReference type="ARBA" id="ARBA00022490"/>
    </source>
</evidence>
<dbReference type="GO" id="GO:0006897">
    <property type="term" value="P:endocytosis"/>
    <property type="evidence" value="ECO:0007669"/>
    <property type="project" value="TreeGrafter"/>
</dbReference>
<dbReference type="InterPro" id="IPR038528">
    <property type="entry name" value="TEL2_C_sf"/>
</dbReference>
<dbReference type="SUPFAM" id="SSF48464">
    <property type="entry name" value="ENTH/VHS domain"/>
    <property type="match status" value="1"/>
</dbReference>
<dbReference type="GO" id="GO:0005543">
    <property type="term" value="F:phospholipid binding"/>
    <property type="evidence" value="ECO:0007669"/>
    <property type="project" value="TreeGrafter"/>
</dbReference>
<comment type="subcellular location">
    <subcellularLocation>
        <location evidence="1">Cytoplasm</location>
    </subcellularLocation>
</comment>
<evidence type="ECO:0000256" key="3">
    <source>
        <dbReference type="SAM" id="MobiDB-lite"/>
    </source>
</evidence>
<feature type="region of interest" description="Disordered" evidence="3">
    <location>
        <begin position="245"/>
        <end position="277"/>
    </location>
</feature>
<dbReference type="EnsemblMetazoa" id="XM_014397773.2">
    <property type="protein sequence ID" value="XP_014253259.1"/>
    <property type="gene ID" value="LOC106668746"/>
</dbReference>
<dbReference type="GeneID" id="106668746"/>
<feature type="region of interest" description="Disordered" evidence="3">
    <location>
        <begin position="290"/>
        <end position="320"/>
    </location>
</feature>
<feature type="compositionally biased region" description="Basic and acidic residues" evidence="3">
    <location>
        <begin position="191"/>
        <end position="208"/>
    </location>
</feature>
<dbReference type="InterPro" id="IPR008942">
    <property type="entry name" value="ENTH_VHS"/>
</dbReference>
<accession>A0A8I6RXQ8</accession>
<evidence type="ECO:0000259" key="4">
    <source>
        <dbReference type="PROSITE" id="PS50942"/>
    </source>
</evidence>
<dbReference type="CDD" id="cd16989">
    <property type="entry name" value="ENTH_EpsinR"/>
    <property type="match status" value="1"/>
</dbReference>
<sequence length="1239" mass="140581">MWKVRELADRVTNVVMNYTEVEAKVREATNDDAWGPTGKGALMLEIAQATFTFEHFPEVMTMLWKRMLQDNKKNWRRTYKSLLLLNYLVRNGSERVVTSSREHIYDLRGLENYVYVDEFGKDQGINIRHKVKELIDFIQDDDKLREERKKAKKNKDKYVGLSSDAMGLKGIGDRWDGGKWGKEEYDWADSDKRKDEFDNSDEGERYDSEGETPMPRAKEYRDSEKIDEPKSLDDIRKLWYMKNHSKQMPTNSPSPPPQQLLHSSSSSSSSPAKKLSPVKKIDLGAAVNYGKSETTTEAKSKPTIEDVLGDDLFNPRQDQTADNEFGDFTNAFPVSTDSNQVNPLKSLTNPVQTEKDDFADFTSAFSNEQALNKPSLETTHSQPVSLVNGTTFENKAQSNADLLLGLSVSQTLNTSTSPAFGILDSQPQSLPAAMNPLDFSAPPLVKECELKKIGPKWLEGMKACQNLDEAKVFLVDILEFLPGPLTEQKLIGLDVECFDSETISSFYNRVLNIVLNLSGFNENDMVLKLFVCEGGSSSMFSTSMGILLDHFKITPRLCKKSDVILDILFKLVYSEAFVSCLCLQCLKENSTVDLVSWEKLVRVLTNLPEKILNIDSNVATFSKTNFSRILYSHLNKIMDLLFNTGNYTSIDTRPLAVFFSRLIFNFQDDESVEVFIRSMTKSSEEKYDFDVYFSTVLQNVETSSVEKAALAILKFSNNPVKLLSQDLMKLENWNYVICKKIIFYTYHSNDVISSNLIKTLMGFSMLKNILLELTGIWSDKSALIHTSYEQHLYITKLMLLSIKLIKDDIDEDVNFKNSLISNLLRGVPVHLESTVDNVRAIGMITAEIMLSNIKTESEEKLEFDYSGMKPNQDEVIKYLKELDFVTNNVECKKQSFTEIIVKNEKHVEPSSEGSTNDQHIDDEFEPYDVTNDVKLSVYKRPKYLRDLIEGLGETKDHEIFVESLKSAEELIYKQLPNDDVSLAIQLSQILLCLQQNFHCDNFEDMKFKASVAILLVYPQEIAEYLCAQFHAEVGKYSISHKLFVLQVLSTGAIEMSKPKMDATESSEENKLRSRIIGKTRKIASPTVILKGSANRFVKCAGSFFFPLIRGDGGFKVLYRPTQDSHDDTTLLLVSLLKTLSVILVSAVNISIASKMGRELLESTWNLRYHSEPKVREAIISCILAAALILPSDMDYFEDLTEAKMWLVDIANKEVEKSNQVFAAQTAIYIDNKFNLENLI</sequence>
<feature type="compositionally biased region" description="Basic and acidic residues" evidence="3">
    <location>
        <begin position="216"/>
        <end position="228"/>
    </location>
</feature>
<dbReference type="Proteomes" id="UP000494040">
    <property type="component" value="Unassembled WGS sequence"/>
</dbReference>
<feature type="region of interest" description="Disordered" evidence="3">
    <location>
        <begin position="191"/>
        <end position="228"/>
    </location>
</feature>
<dbReference type="SMART" id="SM00273">
    <property type="entry name" value="ENTH"/>
    <property type="match status" value="1"/>
</dbReference>
<dbReference type="Gene3D" id="1.25.40.90">
    <property type="match status" value="1"/>
</dbReference>
<feature type="compositionally biased region" description="Low complexity" evidence="3">
    <location>
        <begin position="259"/>
        <end position="275"/>
    </location>
</feature>
<dbReference type="GO" id="GO:0005886">
    <property type="term" value="C:plasma membrane"/>
    <property type="evidence" value="ECO:0007669"/>
    <property type="project" value="TreeGrafter"/>
</dbReference>
<dbReference type="OrthoDB" id="4033880at2759"/>
<dbReference type="CTD" id="42632"/>
<protein>
    <recommendedName>
        <fullName evidence="4">ENTH domain-containing protein</fullName>
    </recommendedName>
</protein>
<proteinExistence type="predicted"/>
<keyword evidence="6" id="KW-1185">Reference proteome</keyword>
<dbReference type="FunFam" id="1.25.40.90:FF:000006">
    <property type="entry name" value="Clathrin interactor 1"/>
    <property type="match status" value="1"/>
</dbReference>
<dbReference type="RefSeq" id="XP_014253259.1">
    <property type="nucleotide sequence ID" value="XM_014397773.2"/>
</dbReference>
<dbReference type="Pfam" id="PF01417">
    <property type="entry name" value="ENTH"/>
    <property type="match status" value="1"/>
</dbReference>
<evidence type="ECO:0000256" key="1">
    <source>
        <dbReference type="ARBA" id="ARBA00004496"/>
    </source>
</evidence>
<dbReference type="InterPro" id="IPR019337">
    <property type="entry name" value="Telomere_length_regulation_dom"/>
</dbReference>
<dbReference type="InterPro" id="IPR057348">
    <property type="entry name" value="TELO2_ARM"/>
</dbReference>
<dbReference type="GO" id="GO:0030125">
    <property type="term" value="C:clathrin vesicle coat"/>
    <property type="evidence" value="ECO:0007669"/>
    <property type="project" value="TreeGrafter"/>
</dbReference>
<dbReference type="OMA" id="WRRTYKC"/>
<dbReference type="GO" id="GO:0005768">
    <property type="term" value="C:endosome"/>
    <property type="evidence" value="ECO:0007669"/>
    <property type="project" value="TreeGrafter"/>
</dbReference>
<keyword evidence="2" id="KW-0963">Cytoplasm</keyword>